<dbReference type="PROSITE" id="PS51278">
    <property type="entry name" value="GATASE_TYPE_2"/>
    <property type="match status" value="1"/>
</dbReference>
<organism evidence="2 3">
    <name type="scientific">Basidiobolus ranarum</name>
    <dbReference type="NCBI Taxonomy" id="34480"/>
    <lineage>
        <taxon>Eukaryota</taxon>
        <taxon>Fungi</taxon>
        <taxon>Fungi incertae sedis</taxon>
        <taxon>Zoopagomycota</taxon>
        <taxon>Entomophthoromycotina</taxon>
        <taxon>Basidiobolomycetes</taxon>
        <taxon>Basidiobolales</taxon>
        <taxon>Basidiobolaceae</taxon>
        <taxon>Basidiobolus</taxon>
    </lineage>
</organism>
<protein>
    <submittedName>
        <fullName evidence="2">Glutamine--fructose-6-phosphate transaminase (Isomerizing)</fullName>
        <ecNumber evidence="2">2.6.1.16</ecNumber>
    </submittedName>
</protein>
<evidence type="ECO:0000313" key="3">
    <source>
        <dbReference type="Proteomes" id="UP001479436"/>
    </source>
</evidence>
<dbReference type="PANTHER" id="PTHR10937">
    <property type="entry name" value="GLUCOSAMINE--FRUCTOSE-6-PHOSPHATE AMINOTRANSFERASE, ISOMERIZING"/>
    <property type="match status" value="1"/>
</dbReference>
<dbReference type="Proteomes" id="UP001479436">
    <property type="component" value="Unassembled WGS sequence"/>
</dbReference>
<name>A0ABR2WMG8_9FUNG</name>
<keyword evidence="2" id="KW-0032">Aminotransferase</keyword>
<evidence type="ECO:0000313" key="2">
    <source>
        <dbReference type="EMBL" id="KAK9762712.1"/>
    </source>
</evidence>
<dbReference type="InterPro" id="IPR017932">
    <property type="entry name" value="GATase_2_dom"/>
</dbReference>
<reference evidence="2 3" key="1">
    <citation type="submission" date="2023-04" db="EMBL/GenBank/DDBJ databases">
        <title>Genome of Basidiobolus ranarum AG-B5.</title>
        <authorList>
            <person name="Stajich J.E."/>
            <person name="Carter-House D."/>
            <person name="Gryganskyi A."/>
        </authorList>
    </citation>
    <scope>NUCLEOTIDE SEQUENCE [LARGE SCALE GENOMIC DNA]</scope>
    <source>
        <strain evidence="2 3">AG-B5</strain>
    </source>
</reference>
<keyword evidence="2" id="KW-0808">Transferase</keyword>
<dbReference type="PANTHER" id="PTHR10937:SF0">
    <property type="entry name" value="GLUTAMINE--FRUCTOSE-6-PHOSPHATE TRANSAMINASE (ISOMERIZING)"/>
    <property type="match status" value="1"/>
</dbReference>
<dbReference type="Gene3D" id="3.40.50.10490">
    <property type="entry name" value="Glucose-6-phosphate isomerase like protein, domain 1"/>
    <property type="match status" value="1"/>
</dbReference>
<dbReference type="InterPro" id="IPR046348">
    <property type="entry name" value="SIS_dom_sf"/>
</dbReference>
<feature type="domain" description="Glutamine amidotransferase type-2" evidence="1">
    <location>
        <begin position="48"/>
        <end position="186"/>
    </location>
</feature>
<evidence type="ECO:0000259" key="1">
    <source>
        <dbReference type="PROSITE" id="PS51278"/>
    </source>
</evidence>
<comment type="caution">
    <text evidence="2">The sequence shown here is derived from an EMBL/GenBank/DDBJ whole genome shotgun (WGS) entry which is preliminary data.</text>
</comment>
<gene>
    <name evidence="2" type="primary">GFA1_6</name>
    <name evidence="2" type="ORF">K7432_011288</name>
</gene>
<proteinExistence type="predicted"/>
<dbReference type="EC" id="2.6.1.16" evidence="2"/>
<dbReference type="EMBL" id="JASJQH010000858">
    <property type="protein sequence ID" value="KAK9762712.1"/>
    <property type="molecule type" value="Genomic_DNA"/>
</dbReference>
<dbReference type="GO" id="GO:0004360">
    <property type="term" value="F:glutamine-fructose-6-phosphate transaminase (isomerizing) activity"/>
    <property type="evidence" value="ECO:0007669"/>
    <property type="project" value="UniProtKB-EC"/>
</dbReference>
<dbReference type="SUPFAM" id="SSF53697">
    <property type="entry name" value="SIS domain"/>
    <property type="match status" value="1"/>
</dbReference>
<keyword evidence="3" id="KW-1185">Reference proteome</keyword>
<accession>A0ABR2WMG8</accession>
<sequence length="186" mass="21012">MAELTLLFAYDQYTSNINISLCLFTFSSLQQTVNHLQLLHTTYQLTMCGIFTYLNYLVEKDRKCLKTLLNGLSHLEYCGYNSAGLPIDGDYENESGETADIMLALRYSLKRGALCVEVTNTAWPVLKPITSQHIALLTMAIHLSEDRSSMTKRRQDIIEGLQKLPGAIKEAFKLDQSLQRLAKEAL</sequence>